<dbReference type="InterPro" id="IPR001304">
    <property type="entry name" value="C-type_lectin-like"/>
</dbReference>
<dbReference type="Proteomes" id="UP000545332">
    <property type="component" value="Unassembled WGS sequence"/>
</dbReference>
<dbReference type="AlphaFoldDB" id="A0A7K4K125"/>
<name>A0A7K4K125_9AVES</name>
<dbReference type="CDD" id="cd00037">
    <property type="entry name" value="CLECT"/>
    <property type="match status" value="1"/>
</dbReference>
<dbReference type="Gene3D" id="3.10.100.10">
    <property type="entry name" value="Mannose-Binding Protein A, subunit A"/>
    <property type="match status" value="1"/>
</dbReference>
<dbReference type="InterPro" id="IPR050111">
    <property type="entry name" value="C-type_lectin/snaclec_domain"/>
</dbReference>
<comment type="caution">
    <text evidence="5">The sequence shown here is derived from an EMBL/GenBank/DDBJ whole genome shotgun (WGS) entry which is preliminary data.</text>
</comment>
<keyword evidence="6" id="KW-1185">Reference proteome</keyword>
<dbReference type="EMBL" id="VWPX01003669">
    <property type="protein sequence ID" value="NWI10073.1"/>
    <property type="molecule type" value="Genomic_DNA"/>
</dbReference>
<feature type="transmembrane region" description="Helical" evidence="3">
    <location>
        <begin position="120"/>
        <end position="142"/>
    </location>
</feature>
<keyword evidence="3" id="KW-0472">Membrane</keyword>
<organism evidence="5 6">
    <name type="scientific">Crypturellus soui</name>
    <dbReference type="NCBI Taxonomy" id="458187"/>
    <lineage>
        <taxon>Eukaryota</taxon>
        <taxon>Metazoa</taxon>
        <taxon>Chordata</taxon>
        <taxon>Craniata</taxon>
        <taxon>Vertebrata</taxon>
        <taxon>Euteleostomi</taxon>
        <taxon>Archelosauria</taxon>
        <taxon>Archosauria</taxon>
        <taxon>Dinosauria</taxon>
        <taxon>Saurischia</taxon>
        <taxon>Theropoda</taxon>
        <taxon>Coelurosauria</taxon>
        <taxon>Aves</taxon>
        <taxon>Palaeognathae</taxon>
        <taxon>Tinamiformes</taxon>
        <taxon>Tinamidae</taxon>
        <taxon>Crypturellus</taxon>
    </lineage>
</organism>
<evidence type="ECO:0000259" key="4">
    <source>
        <dbReference type="PROSITE" id="PS50041"/>
    </source>
</evidence>
<keyword evidence="2" id="KW-0272">Extracellular matrix</keyword>
<feature type="non-terminal residue" evidence="5">
    <location>
        <position position="1"/>
    </location>
</feature>
<protein>
    <submittedName>
        <fullName evidence="5">MRC1 protein</fullName>
    </submittedName>
</protein>
<comment type="subcellular location">
    <subcellularLocation>
        <location evidence="1">Secreted</location>
        <location evidence="1">Extracellular space</location>
        <location evidence="1">Extracellular matrix</location>
    </subcellularLocation>
</comment>
<evidence type="ECO:0000256" key="3">
    <source>
        <dbReference type="SAM" id="Phobius"/>
    </source>
</evidence>
<evidence type="ECO:0000256" key="1">
    <source>
        <dbReference type="ARBA" id="ARBA00004498"/>
    </source>
</evidence>
<dbReference type="SUPFAM" id="SSF56436">
    <property type="entry name" value="C-type lectin-like"/>
    <property type="match status" value="1"/>
</dbReference>
<dbReference type="OrthoDB" id="441660at2759"/>
<sequence length="184" mass="20870">GGTLASVGDLVESNFLAEHADYLSSRTSGIWIGLYRNINGKLLWQDNTALDFVNWAEGQPSGDQLDYCVEMSTSSGYWSIISCSSQRGYICKRPKMDRILTVLHFFADAEKDKPHGHTTIWMLLSLVLFILVGMAFMVYFLFKIKIQDNCFLQCNKLDYSNALTETGDENDFLSDKERNEHSVV</sequence>
<dbReference type="PANTHER" id="PTHR22803">
    <property type="entry name" value="MANNOSE, PHOSPHOLIPASE, LECTIN RECEPTOR RELATED"/>
    <property type="match status" value="1"/>
</dbReference>
<dbReference type="SMART" id="SM00034">
    <property type="entry name" value="CLECT"/>
    <property type="match status" value="1"/>
</dbReference>
<dbReference type="InterPro" id="IPR016187">
    <property type="entry name" value="CTDL_fold"/>
</dbReference>
<reference evidence="5 6" key="1">
    <citation type="submission" date="2019-09" db="EMBL/GenBank/DDBJ databases">
        <title>Bird 10,000 Genomes (B10K) Project - Family phase.</title>
        <authorList>
            <person name="Zhang G."/>
        </authorList>
    </citation>
    <scope>NUCLEOTIDE SEQUENCE [LARGE SCALE GENOMIC DNA]</scope>
    <source>
        <strain evidence="5">B10K-MSB-42743</strain>
        <tissue evidence="5">Heart</tissue>
    </source>
</reference>
<evidence type="ECO:0000313" key="5">
    <source>
        <dbReference type="EMBL" id="NWI10073.1"/>
    </source>
</evidence>
<feature type="non-terminal residue" evidence="5">
    <location>
        <position position="184"/>
    </location>
</feature>
<feature type="domain" description="C-type lectin" evidence="4">
    <location>
        <begin position="1"/>
        <end position="92"/>
    </location>
</feature>
<keyword evidence="2" id="KW-0964">Secreted</keyword>
<dbReference type="Pfam" id="PF00059">
    <property type="entry name" value="Lectin_C"/>
    <property type="match status" value="1"/>
</dbReference>
<gene>
    <name evidence="5" type="primary">Mrc1_3</name>
    <name evidence="5" type="ORF">CRYSOU_R03008</name>
</gene>
<accession>A0A7K4K125</accession>
<keyword evidence="3" id="KW-0812">Transmembrane</keyword>
<evidence type="ECO:0000313" key="6">
    <source>
        <dbReference type="Proteomes" id="UP000545332"/>
    </source>
</evidence>
<keyword evidence="3" id="KW-1133">Transmembrane helix</keyword>
<evidence type="ECO:0000256" key="2">
    <source>
        <dbReference type="ARBA" id="ARBA00022530"/>
    </source>
</evidence>
<dbReference type="InterPro" id="IPR016186">
    <property type="entry name" value="C-type_lectin-like/link_sf"/>
</dbReference>
<dbReference type="PROSITE" id="PS50041">
    <property type="entry name" value="C_TYPE_LECTIN_2"/>
    <property type="match status" value="1"/>
</dbReference>
<proteinExistence type="predicted"/>